<proteinExistence type="predicted"/>
<dbReference type="SUPFAM" id="SSF53300">
    <property type="entry name" value="vWA-like"/>
    <property type="match status" value="1"/>
</dbReference>
<protein>
    <submittedName>
        <fullName evidence="3">COL12A1</fullName>
    </submittedName>
</protein>
<sequence>MKAVLFCLVLSFSTLVLVSESATTRLTYSRWINLLRYAHSSLQRDPTAVEDRQYNRTDHVQLIADSILKHFFNDIFTPSFTEDGELVHNYDRVPVDFLIMLDSSASIGSENFLKALQVLSTWIDILDEEDFSSDQLRVSMVSFSEPDQVIHEFAFSPALNKSSVISYINSTEYHAGSSTSTAQALWLADTIFSKHARPDAAKVMLMATDGWSHDVLELPFGVLWPAVRLRKLHGVQVFTLGIGDKINHNELEAICSKPIANHLFEVDDYDMMLEVLEKVKENQIFPF</sequence>
<evidence type="ECO:0000313" key="3">
    <source>
        <dbReference type="EMBL" id="KAF6031326.1"/>
    </source>
</evidence>
<keyword evidence="4" id="KW-1185">Reference proteome</keyword>
<evidence type="ECO:0000313" key="4">
    <source>
        <dbReference type="Proteomes" id="UP000593567"/>
    </source>
</evidence>
<dbReference type="PANTHER" id="PTHR24020">
    <property type="entry name" value="COLLAGEN ALPHA"/>
    <property type="match status" value="1"/>
</dbReference>
<dbReference type="InterPro" id="IPR002035">
    <property type="entry name" value="VWF_A"/>
</dbReference>
<keyword evidence="1" id="KW-0732">Signal</keyword>
<dbReference type="OrthoDB" id="5964156at2759"/>
<gene>
    <name evidence="3" type="ORF">EB796_010359</name>
</gene>
<comment type="caution">
    <text evidence="3">The sequence shown here is derived from an EMBL/GenBank/DDBJ whole genome shotgun (WGS) entry which is preliminary data.</text>
</comment>
<dbReference type="PANTHER" id="PTHR24020:SF20">
    <property type="entry name" value="PH DOMAIN-CONTAINING PROTEIN"/>
    <property type="match status" value="1"/>
</dbReference>
<organism evidence="3 4">
    <name type="scientific">Bugula neritina</name>
    <name type="common">Brown bryozoan</name>
    <name type="synonym">Sertularia neritina</name>
    <dbReference type="NCBI Taxonomy" id="10212"/>
    <lineage>
        <taxon>Eukaryota</taxon>
        <taxon>Metazoa</taxon>
        <taxon>Spiralia</taxon>
        <taxon>Lophotrochozoa</taxon>
        <taxon>Bryozoa</taxon>
        <taxon>Gymnolaemata</taxon>
        <taxon>Cheilostomatida</taxon>
        <taxon>Flustrina</taxon>
        <taxon>Buguloidea</taxon>
        <taxon>Bugulidae</taxon>
        <taxon>Bugula</taxon>
    </lineage>
</organism>
<dbReference type="EMBL" id="VXIV02001624">
    <property type="protein sequence ID" value="KAF6031326.1"/>
    <property type="molecule type" value="Genomic_DNA"/>
</dbReference>
<evidence type="ECO:0000256" key="1">
    <source>
        <dbReference type="SAM" id="SignalP"/>
    </source>
</evidence>
<feature type="signal peptide" evidence="1">
    <location>
        <begin position="1"/>
        <end position="21"/>
    </location>
</feature>
<dbReference type="PROSITE" id="PS50234">
    <property type="entry name" value="VWFA"/>
    <property type="match status" value="1"/>
</dbReference>
<dbReference type="Gene3D" id="3.40.50.410">
    <property type="entry name" value="von Willebrand factor, type A domain"/>
    <property type="match status" value="1"/>
</dbReference>
<evidence type="ECO:0000259" key="2">
    <source>
        <dbReference type="PROSITE" id="PS50234"/>
    </source>
</evidence>
<dbReference type="SMART" id="SM00327">
    <property type="entry name" value="VWA"/>
    <property type="match status" value="1"/>
</dbReference>
<dbReference type="Proteomes" id="UP000593567">
    <property type="component" value="Unassembled WGS sequence"/>
</dbReference>
<accession>A0A7J7K151</accession>
<name>A0A7J7K151_BUGNE</name>
<feature type="chain" id="PRO_5029710023" evidence="1">
    <location>
        <begin position="22"/>
        <end position="287"/>
    </location>
</feature>
<dbReference type="AlphaFoldDB" id="A0A7J7K151"/>
<dbReference type="InterPro" id="IPR050525">
    <property type="entry name" value="ECM_Assembly_Org"/>
</dbReference>
<reference evidence="3" key="1">
    <citation type="submission" date="2020-06" db="EMBL/GenBank/DDBJ databases">
        <title>Draft genome of Bugula neritina, a colonial animal packing powerful symbionts and potential medicines.</title>
        <authorList>
            <person name="Rayko M."/>
        </authorList>
    </citation>
    <scope>NUCLEOTIDE SEQUENCE [LARGE SCALE GENOMIC DNA]</scope>
    <source>
        <strain evidence="3">Kwan_BN1</strain>
    </source>
</reference>
<dbReference type="Pfam" id="PF00092">
    <property type="entry name" value="VWA"/>
    <property type="match status" value="1"/>
</dbReference>
<dbReference type="PRINTS" id="PR00453">
    <property type="entry name" value="VWFADOMAIN"/>
</dbReference>
<dbReference type="InterPro" id="IPR036465">
    <property type="entry name" value="vWFA_dom_sf"/>
</dbReference>
<feature type="domain" description="VWFA" evidence="2">
    <location>
        <begin position="96"/>
        <end position="279"/>
    </location>
</feature>